<evidence type="ECO:0000313" key="5">
    <source>
        <dbReference type="EMBL" id="MBB3140877.1"/>
    </source>
</evidence>
<dbReference type="EMBL" id="JACHXM010000006">
    <property type="protein sequence ID" value="MBB3140877.1"/>
    <property type="molecule type" value="Genomic_DNA"/>
</dbReference>
<dbReference type="InterPro" id="IPR020476">
    <property type="entry name" value="Nudix_hydrolase"/>
</dbReference>
<dbReference type="PRINTS" id="PR00502">
    <property type="entry name" value="NUDIXFAMILY"/>
</dbReference>
<evidence type="ECO:0000256" key="1">
    <source>
        <dbReference type="ARBA" id="ARBA00001946"/>
    </source>
</evidence>
<protein>
    <submittedName>
        <fullName evidence="5">Mutator protein MutT</fullName>
    </submittedName>
</protein>
<dbReference type="PROSITE" id="PS00893">
    <property type="entry name" value="NUDIX_BOX"/>
    <property type="match status" value="1"/>
</dbReference>
<dbReference type="GO" id="GO:0016787">
    <property type="term" value="F:hydrolase activity"/>
    <property type="evidence" value="ECO:0007669"/>
    <property type="project" value="UniProtKB-KW"/>
</dbReference>
<dbReference type="Proteomes" id="UP000525987">
    <property type="component" value="Unassembled WGS sequence"/>
</dbReference>
<dbReference type="PANTHER" id="PTHR43736">
    <property type="entry name" value="ADP-RIBOSE PYROPHOSPHATASE"/>
    <property type="match status" value="1"/>
</dbReference>
<dbReference type="AlphaFoldDB" id="A0A7W5BXA8"/>
<dbReference type="RefSeq" id="WP_183387264.1">
    <property type="nucleotide sequence ID" value="NZ_JACHXM010000006.1"/>
</dbReference>
<dbReference type="PANTHER" id="PTHR43736:SF1">
    <property type="entry name" value="DIHYDRONEOPTERIN TRIPHOSPHATE DIPHOSPHATASE"/>
    <property type="match status" value="1"/>
</dbReference>
<reference evidence="5 6" key="1">
    <citation type="submission" date="2020-08" db="EMBL/GenBank/DDBJ databases">
        <title>Genomic Encyclopedia of Type Strains, Phase III (KMG-III): the genomes of soil and plant-associated and newly described type strains.</title>
        <authorList>
            <person name="Whitman W."/>
        </authorList>
    </citation>
    <scope>NUCLEOTIDE SEQUENCE [LARGE SCALE GENOMIC DNA]</scope>
    <source>
        <strain evidence="5 6">CECT 5995</strain>
    </source>
</reference>
<gene>
    <name evidence="5" type="ORF">FHR96_001746</name>
</gene>
<name>A0A7W5BXA8_9GAMM</name>
<dbReference type="Pfam" id="PF00293">
    <property type="entry name" value="NUDIX"/>
    <property type="match status" value="1"/>
</dbReference>
<sequence>MTHRDTGIFTTHEDPYPVVATIAVLIRDGRILLVRRANPPDAGLWGFPGGKIERGESIEQAAMRELHEETGIVASAHRTFNAIDAFDVGDDGRLRHHFVLIAVLCTWRAGEPAAGDDALEAGYFDIQGLGDGRVPLSRNVAEVALQGADIFRAELAE</sequence>
<keyword evidence="6" id="KW-1185">Reference proteome</keyword>
<evidence type="ECO:0000259" key="4">
    <source>
        <dbReference type="PROSITE" id="PS51462"/>
    </source>
</evidence>
<comment type="cofactor">
    <cofactor evidence="1">
        <name>Mg(2+)</name>
        <dbReference type="ChEBI" id="CHEBI:18420"/>
    </cofactor>
</comment>
<dbReference type="InterPro" id="IPR020084">
    <property type="entry name" value="NUDIX_hydrolase_CS"/>
</dbReference>
<accession>A0A7W5BXA8</accession>
<dbReference type="Gene3D" id="3.90.79.10">
    <property type="entry name" value="Nucleoside Triphosphate Pyrophosphohydrolase"/>
    <property type="match status" value="1"/>
</dbReference>
<feature type="domain" description="Nudix hydrolase" evidence="4">
    <location>
        <begin position="15"/>
        <end position="149"/>
    </location>
</feature>
<proteinExistence type="inferred from homology"/>
<dbReference type="SUPFAM" id="SSF55811">
    <property type="entry name" value="Nudix"/>
    <property type="match status" value="1"/>
</dbReference>
<evidence type="ECO:0000256" key="3">
    <source>
        <dbReference type="RuleBase" id="RU003476"/>
    </source>
</evidence>
<dbReference type="CDD" id="cd04673">
    <property type="entry name" value="NUDIX_ADPRase"/>
    <property type="match status" value="1"/>
</dbReference>
<dbReference type="PROSITE" id="PS51462">
    <property type="entry name" value="NUDIX"/>
    <property type="match status" value="1"/>
</dbReference>
<keyword evidence="2 3" id="KW-0378">Hydrolase</keyword>
<dbReference type="InterPro" id="IPR015797">
    <property type="entry name" value="NUDIX_hydrolase-like_dom_sf"/>
</dbReference>
<dbReference type="InterPro" id="IPR000086">
    <property type="entry name" value="NUDIX_hydrolase_dom"/>
</dbReference>
<organism evidence="5 6">
    <name type="scientific">Halomonas organivorans</name>
    <dbReference type="NCBI Taxonomy" id="257772"/>
    <lineage>
        <taxon>Bacteria</taxon>
        <taxon>Pseudomonadati</taxon>
        <taxon>Pseudomonadota</taxon>
        <taxon>Gammaproteobacteria</taxon>
        <taxon>Oceanospirillales</taxon>
        <taxon>Halomonadaceae</taxon>
        <taxon>Halomonas</taxon>
    </lineage>
</organism>
<comment type="caution">
    <text evidence="5">The sequence shown here is derived from an EMBL/GenBank/DDBJ whole genome shotgun (WGS) entry which is preliminary data.</text>
</comment>
<comment type="similarity">
    <text evidence="3">Belongs to the Nudix hydrolase family.</text>
</comment>
<evidence type="ECO:0000313" key="6">
    <source>
        <dbReference type="Proteomes" id="UP000525987"/>
    </source>
</evidence>
<evidence type="ECO:0000256" key="2">
    <source>
        <dbReference type="ARBA" id="ARBA00022801"/>
    </source>
</evidence>